<evidence type="ECO:0000259" key="1">
    <source>
        <dbReference type="Pfam" id="PF19493"/>
    </source>
</evidence>
<dbReference type="EMBL" id="FMCT01000006">
    <property type="protein sequence ID" value="SCF19482.1"/>
    <property type="molecule type" value="Genomic_DNA"/>
</dbReference>
<dbReference type="AlphaFoldDB" id="A0A1C4YFI1"/>
<dbReference type="Proteomes" id="UP000183585">
    <property type="component" value="Unassembled WGS sequence"/>
</dbReference>
<dbReference type="NCBIfam" id="NF041216">
    <property type="entry name" value="CU044_2847_fam"/>
    <property type="match status" value="1"/>
</dbReference>
<keyword evidence="3" id="KW-1185">Reference proteome</keyword>
<reference evidence="3" key="1">
    <citation type="submission" date="2016-06" db="EMBL/GenBank/DDBJ databases">
        <authorList>
            <person name="Varghese N."/>
            <person name="Submissions Spin"/>
        </authorList>
    </citation>
    <scope>NUCLEOTIDE SEQUENCE [LARGE SCALE GENOMIC DNA]</scope>
    <source>
        <strain evidence="3">DSM 43168</strain>
    </source>
</reference>
<proteinExistence type="predicted"/>
<sequence>MPLKGGGSVLIESSVPTADGPVKVGRLNDAIHDLPTNLQTVLGPITETARAVLSQLRKAGPDEVEVEFGVDLATEAGAVITKTAASCHLKVTMLWRNGEPGQDGS</sequence>
<protein>
    <recommendedName>
        <fullName evidence="1">Trypsin-co-occurring domain-containing protein</fullName>
    </recommendedName>
</protein>
<evidence type="ECO:0000313" key="2">
    <source>
        <dbReference type="EMBL" id="SCF19482.1"/>
    </source>
</evidence>
<organism evidence="2 3">
    <name type="scientific">Micromonospora carbonacea</name>
    <dbReference type="NCBI Taxonomy" id="47853"/>
    <lineage>
        <taxon>Bacteria</taxon>
        <taxon>Bacillati</taxon>
        <taxon>Actinomycetota</taxon>
        <taxon>Actinomycetes</taxon>
        <taxon>Micromonosporales</taxon>
        <taxon>Micromonosporaceae</taxon>
        <taxon>Micromonospora</taxon>
    </lineage>
</organism>
<dbReference type="Pfam" id="PF19493">
    <property type="entry name" value="Trypco1"/>
    <property type="match status" value="1"/>
</dbReference>
<name>A0A1C4YFI1_9ACTN</name>
<dbReference type="InterPro" id="IPR045794">
    <property type="entry name" value="Trypco1"/>
</dbReference>
<accession>A0A1C4YFI1</accession>
<evidence type="ECO:0000313" key="3">
    <source>
        <dbReference type="Proteomes" id="UP000183585"/>
    </source>
</evidence>
<gene>
    <name evidence="2" type="ORF">GA0070563_10689</name>
</gene>
<feature type="domain" description="Trypsin-co-occurring" evidence="1">
    <location>
        <begin position="2"/>
        <end position="96"/>
    </location>
</feature>